<dbReference type="InterPro" id="IPR017853">
    <property type="entry name" value="GH"/>
</dbReference>
<dbReference type="Proteomes" id="UP000661507">
    <property type="component" value="Unassembled WGS sequence"/>
</dbReference>
<dbReference type="EMBL" id="BMKW01000002">
    <property type="protein sequence ID" value="GGJ03453.1"/>
    <property type="molecule type" value="Genomic_DNA"/>
</dbReference>
<gene>
    <name evidence="2" type="ORF">GCM10011320_08090</name>
</gene>
<protein>
    <submittedName>
        <fullName evidence="2">Uncharacterized protein</fullName>
    </submittedName>
</protein>
<dbReference type="GO" id="GO:0004553">
    <property type="term" value="F:hydrolase activity, hydrolyzing O-glycosyl compounds"/>
    <property type="evidence" value="ECO:0007669"/>
    <property type="project" value="InterPro"/>
</dbReference>
<dbReference type="GO" id="GO:0005975">
    <property type="term" value="P:carbohydrate metabolic process"/>
    <property type="evidence" value="ECO:0007669"/>
    <property type="project" value="InterPro"/>
</dbReference>
<dbReference type="SMR" id="A0A917NIQ0"/>
<proteinExistence type="predicted"/>
<dbReference type="InterPro" id="IPR044965">
    <property type="entry name" value="Glyco_hydro_17_plant"/>
</dbReference>
<keyword evidence="3" id="KW-1185">Reference proteome</keyword>
<organism evidence="2 3">
    <name type="scientific">Neoroseomonas lacus</name>
    <dbReference type="NCBI Taxonomy" id="287609"/>
    <lineage>
        <taxon>Bacteria</taxon>
        <taxon>Pseudomonadati</taxon>
        <taxon>Pseudomonadota</taxon>
        <taxon>Alphaproteobacteria</taxon>
        <taxon>Acetobacterales</taxon>
        <taxon>Acetobacteraceae</taxon>
        <taxon>Neoroseomonas</taxon>
    </lineage>
</organism>
<dbReference type="PANTHER" id="PTHR32227">
    <property type="entry name" value="GLUCAN ENDO-1,3-BETA-GLUCOSIDASE BG1-RELATED-RELATED"/>
    <property type="match status" value="1"/>
</dbReference>
<reference evidence="2" key="1">
    <citation type="journal article" date="2014" name="Int. J. Syst. Evol. Microbiol.">
        <title>Complete genome sequence of Corynebacterium casei LMG S-19264T (=DSM 44701T), isolated from a smear-ripened cheese.</title>
        <authorList>
            <consortium name="US DOE Joint Genome Institute (JGI-PGF)"/>
            <person name="Walter F."/>
            <person name="Albersmeier A."/>
            <person name="Kalinowski J."/>
            <person name="Ruckert C."/>
        </authorList>
    </citation>
    <scope>NUCLEOTIDE SEQUENCE</scope>
    <source>
        <strain evidence="2">CGMCC 1.3617</strain>
    </source>
</reference>
<evidence type="ECO:0000313" key="2">
    <source>
        <dbReference type="EMBL" id="GGJ03453.1"/>
    </source>
</evidence>
<dbReference type="Pfam" id="PF00332">
    <property type="entry name" value="Glyco_hydro_17"/>
    <property type="match status" value="1"/>
</dbReference>
<dbReference type="PROSITE" id="PS00587">
    <property type="entry name" value="GLYCOSYL_HYDROL_F17"/>
    <property type="match status" value="1"/>
</dbReference>
<evidence type="ECO:0000313" key="3">
    <source>
        <dbReference type="Proteomes" id="UP000661507"/>
    </source>
</evidence>
<keyword evidence="1" id="KW-0378">Hydrolase</keyword>
<evidence type="ECO:0000256" key="1">
    <source>
        <dbReference type="ARBA" id="ARBA00022801"/>
    </source>
</evidence>
<accession>A0A917NIQ0</accession>
<reference evidence="2" key="2">
    <citation type="submission" date="2020-09" db="EMBL/GenBank/DDBJ databases">
        <authorList>
            <person name="Sun Q."/>
            <person name="Zhou Y."/>
        </authorList>
    </citation>
    <scope>NUCLEOTIDE SEQUENCE</scope>
    <source>
        <strain evidence="2">CGMCC 1.3617</strain>
    </source>
</reference>
<dbReference type="InterPro" id="IPR000490">
    <property type="entry name" value="Glyco_hydro_17"/>
</dbReference>
<dbReference type="AlphaFoldDB" id="A0A917NIQ0"/>
<dbReference type="SUPFAM" id="SSF51445">
    <property type="entry name" value="(Trans)glycosidases"/>
    <property type="match status" value="1"/>
</dbReference>
<comment type="caution">
    <text evidence="2">The sequence shown here is derived from an EMBL/GenBank/DDBJ whole genome shotgun (WGS) entry which is preliminary data.</text>
</comment>
<sequence length="330" mass="35967">MAPVPPQFVMGLNFSNDFQSSPVDAHAAVNEIATHVYMAKTFSLSSRSMEFIAAATAHNMPVRLAVGTPNDMIQDFANGKTSDFIERIRPYAKNICWICVGNEPLGSWHNGAYNDILAPAVTNVYAALQAAGLTGIGVTVPQNFEFMANSYPPSAGSIKPELESVISKTCAIMQKSGAPFLVNIYPFLTRIQNLNDVPLDYCLFTAGSNHWVRDGAYTYKNIFDAMIDALHVALGKIGLGNMEIVIGECGWPTAGNDEATVANAQTFNQNLINHCKSGAGTPRIPGKKIGCFLFETFDEDEKDTGPGQFERYWGAFNLNGSKKYPLNWQS</sequence>
<dbReference type="Gene3D" id="3.20.20.80">
    <property type="entry name" value="Glycosidases"/>
    <property type="match status" value="1"/>
</dbReference>
<dbReference type="RefSeq" id="WP_188965652.1">
    <property type="nucleotide sequence ID" value="NZ_BMKW01000002.1"/>
</dbReference>
<name>A0A917NIQ0_9PROT</name>